<organism evidence="2 3">
    <name type="scientific">Trichoderma arundinaceum</name>
    <dbReference type="NCBI Taxonomy" id="490622"/>
    <lineage>
        <taxon>Eukaryota</taxon>
        <taxon>Fungi</taxon>
        <taxon>Dikarya</taxon>
        <taxon>Ascomycota</taxon>
        <taxon>Pezizomycotina</taxon>
        <taxon>Sordariomycetes</taxon>
        <taxon>Hypocreomycetidae</taxon>
        <taxon>Hypocreales</taxon>
        <taxon>Hypocreaceae</taxon>
        <taxon>Trichoderma</taxon>
    </lineage>
</organism>
<evidence type="ECO:0000256" key="1">
    <source>
        <dbReference type="SAM" id="MobiDB-lite"/>
    </source>
</evidence>
<dbReference type="EMBL" id="PXOA01000072">
    <property type="protein sequence ID" value="RFU81021.1"/>
    <property type="molecule type" value="Genomic_DNA"/>
</dbReference>
<proteinExistence type="predicted"/>
<evidence type="ECO:0000313" key="2">
    <source>
        <dbReference type="EMBL" id="RFU81021.1"/>
    </source>
</evidence>
<name>A0A395NZU8_TRIAR</name>
<protein>
    <submittedName>
        <fullName evidence="2">Uncharacterized protein</fullName>
    </submittedName>
</protein>
<reference evidence="2 3" key="1">
    <citation type="journal article" date="2018" name="PLoS Pathog.">
        <title>Evolution of structural diversity of trichothecenes, a family of toxins produced by plant pathogenic and entomopathogenic fungi.</title>
        <authorList>
            <person name="Proctor R.H."/>
            <person name="McCormick S.P."/>
            <person name="Kim H.S."/>
            <person name="Cardoza R.E."/>
            <person name="Stanley A.M."/>
            <person name="Lindo L."/>
            <person name="Kelly A."/>
            <person name="Brown D.W."/>
            <person name="Lee T."/>
            <person name="Vaughan M.M."/>
            <person name="Alexander N.J."/>
            <person name="Busman M."/>
            <person name="Gutierrez S."/>
        </authorList>
    </citation>
    <scope>NUCLEOTIDE SEQUENCE [LARGE SCALE GENOMIC DNA]</scope>
    <source>
        <strain evidence="2 3">IBT 40837</strain>
    </source>
</reference>
<dbReference type="Proteomes" id="UP000266272">
    <property type="component" value="Unassembled WGS sequence"/>
</dbReference>
<gene>
    <name evidence="2" type="ORF">TARUN_1114</name>
</gene>
<comment type="caution">
    <text evidence="2">The sequence shown here is derived from an EMBL/GenBank/DDBJ whole genome shotgun (WGS) entry which is preliminary data.</text>
</comment>
<feature type="region of interest" description="Disordered" evidence="1">
    <location>
        <begin position="290"/>
        <end position="311"/>
    </location>
</feature>
<dbReference type="AlphaFoldDB" id="A0A395NZU8"/>
<keyword evidence="3" id="KW-1185">Reference proteome</keyword>
<evidence type="ECO:0000313" key="3">
    <source>
        <dbReference type="Proteomes" id="UP000266272"/>
    </source>
</evidence>
<accession>A0A395NZU8</accession>
<sequence>MEPARNGADEAVLDLVRNGAASGRRTLLVLMPPMLALLIADAAAAAADADADADAGTCAAFSDAAAAVGNAGEQQECKRAGHLLSSAVWVFVPVQSAESASDLPFVRLRDVALVRDRTNGWLAVLASAYPILRPKAGEGQKKTPRANEDDRLGWTWERDMLGDAEEEKRGERVSEDVGERWCAKRYNVLGTKMKPFNPGPEAEMQAAGTAQERCNSGSCLLEASRGLRGCDLGCGFLVTLPGLKVRYPPYQWNIPSNGDINPPGRRATASPTVWLQRPLVDRLAAAFSGAGPKLRSATKHPEDPPIQMRRR</sequence>